<keyword evidence="2 4" id="KW-0238">DNA-binding</keyword>
<feature type="domain" description="HTH tetR-type" evidence="5">
    <location>
        <begin position="16"/>
        <end position="76"/>
    </location>
</feature>
<dbReference type="PANTHER" id="PTHR30055:SF148">
    <property type="entry name" value="TETR-FAMILY TRANSCRIPTIONAL REGULATOR"/>
    <property type="match status" value="1"/>
</dbReference>
<name>A0A378TJB6_9MYCO</name>
<dbReference type="GO" id="GO:0003700">
    <property type="term" value="F:DNA-binding transcription factor activity"/>
    <property type="evidence" value="ECO:0007669"/>
    <property type="project" value="TreeGrafter"/>
</dbReference>
<evidence type="ECO:0000259" key="5">
    <source>
        <dbReference type="PROSITE" id="PS50977"/>
    </source>
</evidence>
<dbReference type="InterPro" id="IPR009057">
    <property type="entry name" value="Homeodomain-like_sf"/>
</dbReference>
<dbReference type="Pfam" id="PF16859">
    <property type="entry name" value="TetR_C_11"/>
    <property type="match status" value="1"/>
</dbReference>
<dbReference type="AlphaFoldDB" id="A0A378TJB6"/>
<keyword evidence="7" id="KW-1185">Reference proteome</keyword>
<evidence type="ECO:0000256" key="3">
    <source>
        <dbReference type="ARBA" id="ARBA00023163"/>
    </source>
</evidence>
<evidence type="ECO:0000313" key="6">
    <source>
        <dbReference type="EMBL" id="STZ59646.1"/>
    </source>
</evidence>
<dbReference type="PROSITE" id="PS50977">
    <property type="entry name" value="HTH_TETR_2"/>
    <property type="match status" value="1"/>
</dbReference>
<evidence type="ECO:0000256" key="2">
    <source>
        <dbReference type="ARBA" id="ARBA00023125"/>
    </source>
</evidence>
<dbReference type="InterPro" id="IPR050109">
    <property type="entry name" value="HTH-type_TetR-like_transc_reg"/>
</dbReference>
<dbReference type="Proteomes" id="UP000254978">
    <property type="component" value="Unassembled WGS sequence"/>
</dbReference>
<keyword evidence="3" id="KW-0804">Transcription</keyword>
<keyword evidence="1" id="KW-0805">Transcription regulation</keyword>
<gene>
    <name evidence="6" type="ORF">NCTC10821_03184</name>
</gene>
<sequence>MVAESNVRRRVNGRSARVRQSVIESTLELIREGGIDQLTVAQVASRSGVHETSIYRRWGSREKLLVEAILDLSESDLPVPDSGSFREDLTILATELCRYLSTPLGLAVAQLLSWPVKDLAVAEMQGGVWRERTAAAAVVVKRAIDRGEVPENTDPRLVIELLVAPIHWRALVLKEELGPDLAVTLAKAVFDGVRCSRP</sequence>
<dbReference type="SUPFAM" id="SSF48498">
    <property type="entry name" value="Tetracyclin repressor-like, C-terminal domain"/>
    <property type="match status" value="1"/>
</dbReference>
<dbReference type="Pfam" id="PF00440">
    <property type="entry name" value="TetR_N"/>
    <property type="match status" value="1"/>
</dbReference>
<dbReference type="InterPro" id="IPR036271">
    <property type="entry name" value="Tet_transcr_reg_TetR-rel_C_sf"/>
</dbReference>
<dbReference type="Gene3D" id="1.10.357.10">
    <property type="entry name" value="Tetracycline Repressor, domain 2"/>
    <property type="match status" value="1"/>
</dbReference>
<dbReference type="PANTHER" id="PTHR30055">
    <property type="entry name" value="HTH-TYPE TRANSCRIPTIONAL REGULATOR RUTR"/>
    <property type="match status" value="1"/>
</dbReference>
<dbReference type="InterPro" id="IPR011075">
    <property type="entry name" value="TetR_C"/>
</dbReference>
<evidence type="ECO:0000256" key="1">
    <source>
        <dbReference type="ARBA" id="ARBA00023015"/>
    </source>
</evidence>
<dbReference type="EMBL" id="UGQT01000001">
    <property type="protein sequence ID" value="STZ59646.1"/>
    <property type="molecule type" value="Genomic_DNA"/>
</dbReference>
<protein>
    <submittedName>
        <fullName evidence="6">Transcriptional regulator, TetR family</fullName>
    </submittedName>
</protein>
<reference evidence="6 7" key="1">
    <citation type="submission" date="2018-06" db="EMBL/GenBank/DDBJ databases">
        <authorList>
            <consortium name="Pathogen Informatics"/>
            <person name="Doyle S."/>
        </authorList>
    </citation>
    <scope>NUCLEOTIDE SEQUENCE [LARGE SCALE GENOMIC DNA]</scope>
    <source>
        <strain evidence="6 7">NCTC10821</strain>
    </source>
</reference>
<dbReference type="GO" id="GO:0000976">
    <property type="term" value="F:transcription cis-regulatory region binding"/>
    <property type="evidence" value="ECO:0007669"/>
    <property type="project" value="TreeGrafter"/>
</dbReference>
<evidence type="ECO:0000256" key="4">
    <source>
        <dbReference type="PROSITE-ProRule" id="PRU00335"/>
    </source>
</evidence>
<proteinExistence type="predicted"/>
<organism evidence="6 7">
    <name type="scientific">Mycolicibacterium tokaiense</name>
    <dbReference type="NCBI Taxonomy" id="39695"/>
    <lineage>
        <taxon>Bacteria</taxon>
        <taxon>Bacillati</taxon>
        <taxon>Actinomycetota</taxon>
        <taxon>Actinomycetes</taxon>
        <taxon>Mycobacteriales</taxon>
        <taxon>Mycobacteriaceae</taxon>
        <taxon>Mycolicibacterium</taxon>
    </lineage>
</organism>
<accession>A0A378TJB6</accession>
<dbReference type="InterPro" id="IPR001647">
    <property type="entry name" value="HTH_TetR"/>
</dbReference>
<evidence type="ECO:0000313" key="7">
    <source>
        <dbReference type="Proteomes" id="UP000254978"/>
    </source>
</evidence>
<dbReference type="PRINTS" id="PR00455">
    <property type="entry name" value="HTHTETR"/>
</dbReference>
<dbReference type="Gene3D" id="1.10.10.60">
    <property type="entry name" value="Homeodomain-like"/>
    <property type="match status" value="1"/>
</dbReference>
<feature type="DNA-binding region" description="H-T-H motif" evidence="4">
    <location>
        <begin position="39"/>
        <end position="58"/>
    </location>
</feature>
<dbReference type="SUPFAM" id="SSF46689">
    <property type="entry name" value="Homeodomain-like"/>
    <property type="match status" value="1"/>
</dbReference>